<dbReference type="InterPro" id="IPR020471">
    <property type="entry name" value="AKR"/>
</dbReference>
<dbReference type="GO" id="GO:1990002">
    <property type="term" value="F:methylglyoxal reductase (NADPH) (acetol producing) activity"/>
    <property type="evidence" value="ECO:0007669"/>
    <property type="project" value="TreeGrafter"/>
</dbReference>
<dbReference type="PROSITE" id="PS00798">
    <property type="entry name" value="ALDOKETO_REDUCTASE_1"/>
    <property type="match status" value="1"/>
</dbReference>
<evidence type="ECO:0000256" key="3">
    <source>
        <dbReference type="ARBA" id="ARBA00023002"/>
    </source>
</evidence>
<keyword evidence="9" id="KW-1185">Reference proteome</keyword>
<evidence type="ECO:0000256" key="6">
    <source>
        <dbReference type="PIRSR" id="PIRSR000097-3"/>
    </source>
</evidence>
<comment type="caution">
    <text evidence="8">The sequence shown here is derived from an EMBL/GenBank/DDBJ whole genome shotgun (WGS) entry which is preliminary data.</text>
</comment>
<keyword evidence="2" id="KW-0521">NADP</keyword>
<evidence type="ECO:0000256" key="5">
    <source>
        <dbReference type="PIRSR" id="PIRSR000097-2"/>
    </source>
</evidence>
<dbReference type="RefSeq" id="WP_201663720.1">
    <property type="nucleotide sequence ID" value="NZ_JAEQNC010000019.1"/>
</dbReference>
<feature type="active site" description="Proton donor" evidence="4">
    <location>
        <position position="44"/>
    </location>
</feature>
<evidence type="ECO:0000313" key="9">
    <source>
        <dbReference type="Proteomes" id="UP000633219"/>
    </source>
</evidence>
<dbReference type="Gene3D" id="3.20.20.100">
    <property type="entry name" value="NADP-dependent oxidoreductase domain"/>
    <property type="match status" value="1"/>
</dbReference>
<dbReference type="SUPFAM" id="SSF51430">
    <property type="entry name" value="NAD(P)-linked oxidoreductase"/>
    <property type="match status" value="1"/>
</dbReference>
<dbReference type="InterPro" id="IPR023210">
    <property type="entry name" value="NADP_OxRdtase_dom"/>
</dbReference>
<dbReference type="PROSITE" id="PS00062">
    <property type="entry name" value="ALDOKETO_REDUCTASE_2"/>
    <property type="match status" value="1"/>
</dbReference>
<comment type="similarity">
    <text evidence="1">Belongs to the aldo/keto reductase family.</text>
</comment>
<dbReference type="PANTHER" id="PTHR43827:SF3">
    <property type="entry name" value="NADP-DEPENDENT OXIDOREDUCTASE DOMAIN-CONTAINING PROTEIN"/>
    <property type="match status" value="1"/>
</dbReference>
<dbReference type="InterPro" id="IPR018170">
    <property type="entry name" value="Aldo/ket_reductase_CS"/>
</dbReference>
<feature type="binding site" evidence="5">
    <location>
        <position position="102"/>
    </location>
    <ligand>
        <name>substrate</name>
    </ligand>
</feature>
<dbReference type="InterPro" id="IPR036812">
    <property type="entry name" value="NAD(P)_OxRdtase_dom_sf"/>
</dbReference>
<evidence type="ECO:0000259" key="7">
    <source>
        <dbReference type="Pfam" id="PF00248"/>
    </source>
</evidence>
<sequence>MSIYFEKTYQRSFGTFPLHGEVLHKAMLDAAAVGYRAFDTAQMYENEAEVGVGLAATGLKRDEMLVTTKVHPDNFTEALFLPSVEKSLRDLRLDVADVLLLHWPPIGEDIAPSLKLLAQAKKRGLARHIGVSNYTVKMMREAASIIDEPLVTNQVEFHPLLDQTVLLEAAAETGIPISSYCSVARGEVFKYPLFEEIGKAYGKSAGQVVLRWILQKGVSINTMSTKPGNISDNFDVMDFTLSSIDMVRIDALMKTGYRIVTRELVPWAPKWD</sequence>
<protein>
    <submittedName>
        <fullName evidence="8">Aldo/keto reductase</fullName>
    </submittedName>
</protein>
<dbReference type="PRINTS" id="PR00069">
    <property type="entry name" value="ALDKETRDTASE"/>
</dbReference>
<reference evidence="8" key="1">
    <citation type="submission" date="2021-01" db="EMBL/GenBank/DDBJ databases">
        <title>Rhizobium sp. strain KVB221 16S ribosomal RNA gene Genome sequencing and assembly.</title>
        <authorList>
            <person name="Kang M."/>
        </authorList>
    </citation>
    <scope>NUCLEOTIDE SEQUENCE</scope>
    <source>
        <strain evidence="8">KVB221</strain>
    </source>
</reference>
<evidence type="ECO:0000256" key="4">
    <source>
        <dbReference type="PIRSR" id="PIRSR000097-1"/>
    </source>
</evidence>
<name>A0A937CQZ8_9HYPH</name>
<dbReference type="AlphaFoldDB" id="A0A937CQZ8"/>
<accession>A0A937CQZ8</accession>
<dbReference type="PIRSF" id="PIRSF000097">
    <property type="entry name" value="AKR"/>
    <property type="match status" value="1"/>
</dbReference>
<evidence type="ECO:0000313" key="8">
    <source>
        <dbReference type="EMBL" id="MBL0375174.1"/>
    </source>
</evidence>
<organism evidence="8 9">
    <name type="scientific">Rhizobium setariae</name>
    <dbReference type="NCBI Taxonomy" id="2801340"/>
    <lineage>
        <taxon>Bacteria</taxon>
        <taxon>Pseudomonadati</taxon>
        <taxon>Pseudomonadota</taxon>
        <taxon>Alphaproteobacteria</taxon>
        <taxon>Hyphomicrobiales</taxon>
        <taxon>Rhizobiaceae</taxon>
        <taxon>Rhizobium/Agrobacterium group</taxon>
        <taxon>Rhizobium</taxon>
    </lineage>
</organism>
<dbReference type="Proteomes" id="UP000633219">
    <property type="component" value="Unassembled WGS sequence"/>
</dbReference>
<keyword evidence="3" id="KW-0560">Oxidoreductase</keyword>
<dbReference type="EMBL" id="JAEQNC010000019">
    <property type="protein sequence ID" value="MBL0375174.1"/>
    <property type="molecule type" value="Genomic_DNA"/>
</dbReference>
<feature type="site" description="Lowers pKa of active site Tyr" evidence="6">
    <location>
        <position position="69"/>
    </location>
</feature>
<proteinExistence type="inferred from homology"/>
<dbReference type="PANTHER" id="PTHR43827">
    <property type="entry name" value="2,5-DIKETO-D-GLUCONIC ACID REDUCTASE"/>
    <property type="match status" value="1"/>
</dbReference>
<evidence type="ECO:0000256" key="2">
    <source>
        <dbReference type="ARBA" id="ARBA00022857"/>
    </source>
</evidence>
<evidence type="ECO:0000256" key="1">
    <source>
        <dbReference type="ARBA" id="ARBA00007905"/>
    </source>
</evidence>
<gene>
    <name evidence="8" type="ORF">JJB09_24465</name>
</gene>
<dbReference type="Pfam" id="PF00248">
    <property type="entry name" value="Aldo_ket_red"/>
    <property type="match status" value="1"/>
</dbReference>
<feature type="domain" description="NADP-dependent oxidoreductase" evidence="7">
    <location>
        <begin position="25"/>
        <end position="252"/>
    </location>
</feature>
<dbReference type="GO" id="GO:0051596">
    <property type="term" value="P:methylglyoxal catabolic process"/>
    <property type="evidence" value="ECO:0007669"/>
    <property type="project" value="TreeGrafter"/>
</dbReference>